<organism evidence="1 2">
    <name type="scientific">Faecalicatena faecalis</name>
    <dbReference type="NCBI Taxonomy" id="2726362"/>
    <lineage>
        <taxon>Bacteria</taxon>
        <taxon>Bacillati</taxon>
        <taxon>Bacillota</taxon>
        <taxon>Clostridia</taxon>
        <taxon>Lachnospirales</taxon>
        <taxon>Lachnospiraceae</taxon>
        <taxon>Faecalicatena</taxon>
    </lineage>
</organism>
<evidence type="ECO:0000313" key="1">
    <source>
        <dbReference type="EMBL" id="MBU3876934.1"/>
    </source>
</evidence>
<protein>
    <submittedName>
        <fullName evidence="1">Three-Cys-motif partner protein TcmP</fullName>
    </submittedName>
</protein>
<sequence length="375" mass="43129">MMSGRKKGVISKASPHTIKKFELIEEYIKSWAQKLLLTESCNGLIFIDCMCNSGVYTDDAGQLVKGTAVRVSEALREASRSYTEKNIHIYLNDKDKARVDELKKHLPQDERNFKIVTSCSDAHELLRTIGPQLYGTGHLHYFLLYDPYDATIDWEALLPFFRNWGEVMINHMVSDPVRAITSAKKKTTKAKYENTYLEDFEKLVPYGSDKKAYEARVEEIINSLKGARRYYVSAFPFYNTQNSLVYNLIHCTSNKEGFKLYKKSAWKVFGAQSSTKHSVENRQLSFNLFGEITEEEDESCLHVIDIAKYLQRCLKGRKQVPLDEMWELLDNHPIFPSEGFRNDIKSDLTGFFDAKIEQIVNPDTGKKETVISFSS</sequence>
<dbReference type="NCBIfam" id="TIGR04474">
    <property type="entry name" value="tcm_partner"/>
    <property type="match status" value="1"/>
</dbReference>
<dbReference type="EMBL" id="JABACJ020000013">
    <property type="protein sequence ID" value="MBU3876934.1"/>
    <property type="molecule type" value="Genomic_DNA"/>
</dbReference>
<dbReference type="Proteomes" id="UP000723714">
    <property type="component" value="Unassembled WGS sequence"/>
</dbReference>
<name>A0ABS6D5R0_9FIRM</name>
<dbReference type="InterPro" id="IPR031009">
    <property type="entry name" value="Tcm_partner"/>
</dbReference>
<evidence type="ECO:0000313" key="2">
    <source>
        <dbReference type="Proteomes" id="UP000723714"/>
    </source>
</evidence>
<keyword evidence="2" id="KW-1185">Reference proteome</keyword>
<comment type="caution">
    <text evidence="1">The sequence shown here is derived from an EMBL/GenBank/DDBJ whole genome shotgun (WGS) entry which is preliminary data.</text>
</comment>
<accession>A0ABS6D5R0</accession>
<proteinExistence type="predicted"/>
<gene>
    <name evidence="1" type="primary">tcmP</name>
    <name evidence="1" type="ORF">HGO97_014055</name>
</gene>
<reference evidence="1 2" key="1">
    <citation type="submission" date="2021-06" db="EMBL/GenBank/DDBJ databases">
        <title>Faecalicatena sp. nov. isolated from porcine feces.</title>
        <authorList>
            <person name="Oh B.S."/>
            <person name="Lee J.H."/>
        </authorList>
    </citation>
    <scope>NUCLEOTIDE SEQUENCE [LARGE SCALE GENOMIC DNA]</scope>
    <source>
        <strain evidence="1 2">AGMB00832</strain>
    </source>
</reference>